<dbReference type="Pfam" id="PF22336">
    <property type="entry name" value="RhiE-like_linker"/>
    <property type="match status" value="1"/>
</dbReference>
<protein>
    <submittedName>
        <fullName evidence="11">Polyketide synthase PksL</fullName>
    </submittedName>
</protein>
<dbReference type="Gene3D" id="1.10.1200.10">
    <property type="entry name" value="ACP-like"/>
    <property type="match status" value="1"/>
</dbReference>
<evidence type="ECO:0000256" key="8">
    <source>
        <dbReference type="ARBA" id="ARBA00022737"/>
    </source>
</evidence>
<evidence type="ECO:0000256" key="7">
    <source>
        <dbReference type="ARBA" id="ARBA00022679"/>
    </source>
</evidence>
<organism evidence="11 12">
    <name type="scientific">Ruminococcus flavefaciens</name>
    <dbReference type="NCBI Taxonomy" id="1265"/>
    <lineage>
        <taxon>Bacteria</taxon>
        <taxon>Bacillati</taxon>
        <taxon>Bacillota</taxon>
        <taxon>Clostridia</taxon>
        <taxon>Eubacteriales</taxon>
        <taxon>Oscillospiraceae</taxon>
        <taxon>Ruminococcus</taxon>
    </lineage>
</organism>
<dbReference type="Pfam" id="PF00550">
    <property type="entry name" value="PP-binding"/>
    <property type="match status" value="1"/>
</dbReference>
<dbReference type="PROSITE" id="PS52004">
    <property type="entry name" value="KS3_2"/>
    <property type="match status" value="2"/>
</dbReference>
<keyword evidence="5" id="KW-0963">Cytoplasm</keyword>
<evidence type="ECO:0000313" key="11">
    <source>
        <dbReference type="EMBL" id="PWJ13007.1"/>
    </source>
</evidence>
<dbReference type="InterPro" id="IPR014031">
    <property type="entry name" value="Ketoacyl_synth_C"/>
</dbReference>
<dbReference type="Gene3D" id="3.40.47.10">
    <property type="match status" value="2"/>
</dbReference>
<dbReference type="EMBL" id="QGDI01000005">
    <property type="protein sequence ID" value="PWJ13007.1"/>
    <property type="molecule type" value="Genomic_DNA"/>
</dbReference>
<keyword evidence="6" id="KW-0597">Phosphoprotein</keyword>
<dbReference type="SMART" id="SM00825">
    <property type="entry name" value="PKS_KS"/>
    <property type="match status" value="2"/>
</dbReference>
<dbReference type="OrthoDB" id="2203190at2"/>
<accession>A0A315Y2T8</accession>
<dbReference type="InterPro" id="IPR014030">
    <property type="entry name" value="Ketoacyl_synth_N"/>
</dbReference>
<comment type="caution">
    <text evidence="11">The sequence shown here is derived from an EMBL/GenBank/DDBJ whole genome shotgun (WGS) entry which is preliminary data.</text>
</comment>
<dbReference type="SUPFAM" id="SSF47336">
    <property type="entry name" value="ACP-like"/>
    <property type="match status" value="1"/>
</dbReference>
<dbReference type="GO" id="GO:0004312">
    <property type="term" value="F:fatty acid synthase activity"/>
    <property type="evidence" value="ECO:0007669"/>
    <property type="project" value="TreeGrafter"/>
</dbReference>
<dbReference type="PROSITE" id="PS50075">
    <property type="entry name" value="CARRIER"/>
    <property type="match status" value="1"/>
</dbReference>
<comment type="function">
    <text evidence="1">Involved in some intermediate steps for the synthesis of the antibiotic polyketide bacillaene which is involved in secondary metabolism.</text>
</comment>
<dbReference type="Gene3D" id="1.10.1240.100">
    <property type="match status" value="2"/>
</dbReference>
<dbReference type="PANTHER" id="PTHR43775:SF37">
    <property type="entry name" value="SI:DKEY-61P9.11"/>
    <property type="match status" value="1"/>
</dbReference>
<name>A0A315Y2T8_RUMFL</name>
<dbReference type="GO" id="GO:0004315">
    <property type="term" value="F:3-oxoacyl-[acyl-carrier-protein] synthase activity"/>
    <property type="evidence" value="ECO:0007669"/>
    <property type="project" value="InterPro"/>
</dbReference>
<dbReference type="InterPro" id="IPR054514">
    <property type="entry name" value="RhiE-like_linker"/>
</dbReference>
<comment type="subcellular location">
    <subcellularLocation>
        <location evidence="2">Cytoplasm</location>
    </subcellularLocation>
</comment>
<reference evidence="11 12" key="1">
    <citation type="submission" date="2018-05" db="EMBL/GenBank/DDBJ databases">
        <title>The Hungate 1000. A catalogue of reference genomes from the rumen microbiome.</title>
        <authorList>
            <person name="Kelly W."/>
        </authorList>
    </citation>
    <scope>NUCLEOTIDE SEQUENCE [LARGE SCALE GENOMIC DNA]</scope>
    <source>
        <strain evidence="11 12">SAb67</strain>
    </source>
</reference>
<dbReference type="Pfam" id="PF00109">
    <property type="entry name" value="ketoacyl-synt"/>
    <property type="match status" value="2"/>
</dbReference>
<feature type="domain" description="Carrier" evidence="9">
    <location>
        <begin position="668"/>
        <end position="742"/>
    </location>
</feature>
<keyword evidence="7" id="KW-0808">Transferase</keyword>
<evidence type="ECO:0000256" key="3">
    <source>
        <dbReference type="ARBA" id="ARBA00004789"/>
    </source>
</evidence>
<feature type="domain" description="Ketosynthase family 3 (KS3)" evidence="10">
    <location>
        <begin position="783"/>
        <end position="1219"/>
    </location>
</feature>
<dbReference type="CDD" id="cd00833">
    <property type="entry name" value="PKS"/>
    <property type="match status" value="2"/>
</dbReference>
<feature type="domain" description="Ketosynthase family 3 (KS3)" evidence="10">
    <location>
        <begin position="63"/>
        <end position="474"/>
    </location>
</feature>
<dbReference type="PANTHER" id="PTHR43775">
    <property type="entry name" value="FATTY ACID SYNTHASE"/>
    <property type="match status" value="1"/>
</dbReference>
<dbReference type="Proteomes" id="UP000245720">
    <property type="component" value="Unassembled WGS sequence"/>
</dbReference>
<evidence type="ECO:0000256" key="5">
    <source>
        <dbReference type="ARBA" id="ARBA00022490"/>
    </source>
</evidence>
<evidence type="ECO:0000256" key="4">
    <source>
        <dbReference type="ARBA" id="ARBA00022450"/>
    </source>
</evidence>
<dbReference type="FunFam" id="3.40.47.10:FF:000019">
    <property type="entry name" value="Polyketide synthase type I"/>
    <property type="match status" value="1"/>
</dbReference>
<dbReference type="PROSITE" id="PS00606">
    <property type="entry name" value="KS3_1"/>
    <property type="match status" value="1"/>
</dbReference>
<dbReference type="Pfam" id="PF02801">
    <property type="entry name" value="Ketoacyl-synt_C"/>
    <property type="match status" value="2"/>
</dbReference>
<gene>
    <name evidence="11" type="ORF">IE37_01505</name>
</gene>
<dbReference type="SUPFAM" id="SSF53901">
    <property type="entry name" value="Thiolase-like"/>
    <property type="match status" value="2"/>
</dbReference>
<keyword evidence="8" id="KW-0677">Repeat</keyword>
<dbReference type="InterPro" id="IPR009081">
    <property type="entry name" value="PP-bd_ACP"/>
</dbReference>
<dbReference type="InterPro" id="IPR018201">
    <property type="entry name" value="Ketoacyl_synth_AS"/>
</dbReference>
<sequence length="1387" mass="154187">MNDISFQRKEILKKVKDKTISKECAVAELEKLNSLSCIDDKPLSADDKKAEITSPVKKTDGVIEKIAVIGMSCRYADADTVGEFWDNLCEGRNSVKRIERWGKDKNYCGSVIGDIDSFDHNFFGFSHKEACLTDNQQRIFLEEAYHALEDAGYSDTMLSETDCGVFLGCRRGDYFNLIDENVEDQEDISIFSGNDEAILPGRISYFLNMNGPSVSVNTTCTSALTAIHLAAESLTLNECEMALAGGILVMNTESLISSLTGVGMSAGEGKCCPFDEDAKGSFFGDGVGLVVLKKLDKAIEDNDRIYAVISASGINYDGRTNGLTAPSVNAQKRLQRQVYNRYKVDPSDISYVEAHGSGTVMGDALEVQGLTSVFMDHTEKRQYCSIGSVKGNIGNTINSAGAASFIKTVMCLKNKELVPSINCNNVNKLIELEKTPFVISKEHRDWNVPDGKKRIAAINAYAYSGSNVHMVLEEWEPQYKAAANEAKENVFVFSAKSKEALKNYLEAFCIFLDESKQVLLDDISYTLAVRRSHYKYRCAFTAASAEELISAVRMYLSADHEENDSFGGSFCNVRKKKNAAFSVSRLALEKNARAEQLKKISDEYVREYITDFSSLYDSREFHIADLPQYCFEKIRCSVYNIDDELTLDEKNVERSPSPITEFSDASKQSIYKYLSSVVAEIIEVDESELDPELNISDYGFESMHIYKLVDRINSDLGTDIKPTAIYEFYNLEGFVDYLVSEYPEQLRSFTGEQGESSKKVSSLSALSQKKTSVKKLSISENDNDEIAIVGISGVMPQCDDLEEFWKRLSNNESMITEIPADRWDWKEFYGDPYTEINKTKSKWGGFMKNIRSFDANFFNISPREAEYLDPQHRMVMEDVWKAIEDSGHKASEFSGTDTGVFTAISSMDYSYLIGDRQKDVQAQTTTGNAHIMLPNRISYFLNTHGISEIVDTACSSSLTAVYHAVNALQRHECSAAIVSAVNIIISPVAYLSFSKSGMLSVDGKARTFDKKAAGYVRGEGVGTIILKPLSKAVEDGDHIYGVIKNICVNHGGRASSLTAPNPRAQADLIRRAWSRSNIDFENVSYIEAHGTATPLGDPIEINGLKKAFAQMYGDAGKKMPEAKKCGIGAVKTNIGHLESAAGMAALFKVLLSMKHGMIPANISFEELNSNIDLNGTPFYLINENVPWEPVDEDGNRIKRIAGISSFGFGGSNAHMVVEEYVGDTDDPSETEGDQLIVLSAKNTDRLRERAEDLRDYIKSSSEKESLSDIAFTLISGREDMQERLAFTANSAEQVIERLEDYLAGGKNESIYTGNVNKAKIDLKEITTGRVGEELTRILIEDRELDKIANLWVNGVKLDLGGLFDKNSTHRRLALPVYRFAKDEFWIR</sequence>
<dbReference type="InterPro" id="IPR050091">
    <property type="entry name" value="PKS_NRPS_Biosynth_Enz"/>
</dbReference>
<evidence type="ECO:0000259" key="9">
    <source>
        <dbReference type="PROSITE" id="PS50075"/>
    </source>
</evidence>
<comment type="pathway">
    <text evidence="3">Antibiotic biosynthesis; bacillaene biosynthesis.</text>
</comment>
<dbReference type="GO" id="GO:0005886">
    <property type="term" value="C:plasma membrane"/>
    <property type="evidence" value="ECO:0007669"/>
    <property type="project" value="TreeGrafter"/>
</dbReference>
<evidence type="ECO:0000256" key="2">
    <source>
        <dbReference type="ARBA" id="ARBA00004496"/>
    </source>
</evidence>
<dbReference type="InterPro" id="IPR016039">
    <property type="entry name" value="Thiolase-like"/>
</dbReference>
<dbReference type="RefSeq" id="WP_109726294.1">
    <property type="nucleotide sequence ID" value="NZ_QGDI01000005.1"/>
</dbReference>
<dbReference type="InterPro" id="IPR020841">
    <property type="entry name" value="PKS_Beta-ketoAc_synthase_dom"/>
</dbReference>
<dbReference type="GO" id="GO:0071770">
    <property type="term" value="P:DIM/DIP cell wall layer assembly"/>
    <property type="evidence" value="ECO:0007669"/>
    <property type="project" value="TreeGrafter"/>
</dbReference>
<evidence type="ECO:0000256" key="1">
    <source>
        <dbReference type="ARBA" id="ARBA00003299"/>
    </source>
</evidence>
<dbReference type="InterPro" id="IPR036736">
    <property type="entry name" value="ACP-like_sf"/>
</dbReference>
<dbReference type="Pfam" id="PF22621">
    <property type="entry name" value="CurL-like_PKS_C"/>
    <property type="match status" value="1"/>
</dbReference>
<dbReference type="GO" id="GO:0006633">
    <property type="term" value="P:fatty acid biosynthetic process"/>
    <property type="evidence" value="ECO:0007669"/>
    <property type="project" value="InterPro"/>
</dbReference>
<evidence type="ECO:0000256" key="6">
    <source>
        <dbReference type="ARBA" id="ARBA00022553"/>
    </source>
</evidence>
<keyword evidence="4" id="KW-0596">Phosphopantetheine</keyword>
<evidence type="ECO:0000313" key="12">
    <source>
        <dbReference type="Proteomes" id="UP000245720"/>
    </source>
</evidence>
<proteinExistence type="predicted"/>
<evidence type="ECO:0000259" key="10">
    <source>
        <dbReference type="PROSITE" id="PS52004"/>
    </source>
</evidence>
<dbReference type="GO" id="GO:0005737">
    <property type="term" value="C:cytoplasm"/>
    <property type="evidence" value="ECO:0007669"/>
    <property type="project" value="UniProtKB-SubCell"/>
</dbReference>